<dbReference type="SUPFAM" id="SSF48264">
    <property type="entry name" value="Cytochrome P450"/>
    <property type="match status" value="1"/>
</dbReference>
<evidence type="ECO:0000313" key="3">
    <source>
        <dbReference type="EMBL" id="MBF4163542.1"/>
    </source>
</evidence>
<dbReference type="AlphaFoldDB" id="A0A930V193"/>
<dbReference type="GO" id="GO:0016705">
    <property type="term" value="F:oxidoreductase activity, acting on paired donors, with incorporation or reduction of molecular oxygen"/>
    <property type="evidence" value="ECO:0007669"/>
    <property type="project" value="InterPro"/>
</dbReference>
<dbReference type="PANTHER" id="PTHR46696">
    <property type="entry name" value="P450, PUTATIVE (EUROFUNG)-RELATED"/>
    <property type="match status" value="1"/>
</dbReference>
<keyword evidence="2" id="KW-0560">Oxidoreductase</keyword>
<keyword evidence="2" id="KW-0479">Metal-binding</keyword>
<dbReference type="GO" id="GO:0004497">
    <property type="term" value="F:monooxygenase activity"/>
    <property type="evidence" value="ECO:0007669"/>
    <property type="project" value="UniProtKB-KW"/>
</dbReference>
<proteinExistence type="inferred from homology"/>
<dbReference type="GO" id="GO:0020037">
    <property type="term" value="F:heme binding"/>
    <property type="evidence" value="ECO:0007669"/>
    <property type="project" value="InterPro"/>
</dbReference>
<dbReference type="InterPro" id="IPR036396">
    <property type="entry name" value="Cyt_P450_sf"/>
</dbReference>
<dbReference type="InterPro" id="IPR001128">
    <property type="entry name" value="Cyt_P450"/>
</dbReference>
<dbReference type="PANTHER" id="PTHR46696:SF6">
    <property type="entry name" value="P450, PUTATIVE (EUROFUNG)-RELATED"/>
    <property type="match status" value="1"/>
</dbReference>
<protein>
    <submittedName>
        <fullName evidence="3">Cytochrome P450</fullName>
    </submittedName>
</protein>
<dbReference type="PROSITE" id="PS00086">
    <property type="entry name" value="CYTOCHROME_P450"/>
    <property type="match status" value="1"/>
</dbReference>
<keyword evidence="2" id="KW-0408">Iron</keyword>
<evidence type="ECO:0000313" key="4">
    <source>
        <dbReference type="Proteomes" id="UP000656804"/>
    </source>
</evidence>
<dbReference type="Pfam" id="PF00067">
    <property type="entry name" value="p450"/>
    <property type="match status" value="1"/>
</dbReference>
<evidence type="ECO:0000256" key="2">
    <source>
        <dbReference type="RuleBase" id="RU000461"/>
    </source>
</evidence>
<accession>A0A930V193</accession>
<name>A0A930V193_9ACTN</name>
<keyword evidence="2" id="KW-0349">Heme</keyword>
<dbReference type="PRINTS" id="PR00385">
    <property type="entry name" value="P450"/>
</dbReference>
<dbReference type="GO" id="GO:0005506">
    <property type="term" value="F:iron ion binding"/>
    <property type="evidence" value="ECO:0007669"/>
    <property type="project" value="InterPro"/>
</dbReference>
<dbReference type="PRINTS" id="PR00359">
    <property type="entry name" value="BP450"/>
</dbReference>
<evidence type="ECO:0000256" key="1">
    <source>
        <dbReference type="ARBA" id="ARBA00010617"/>
    </source>
</evidence>
<gene>
    <name evidence="3" type="ORF">ISG29_17810</name>
</gene>
<organism evidence="3 4">
    <name type="scientific">Nocardioides acrostichi</name>
    <dbReference type="NCBI Taxonomy" id="2784339"/>
    <lineage>
        <taxon>Bacteria</taxon>
        <taxon>Bacillati</taxon>
        <taxon>Actinomycetota</taxon>
        <taxon>Actinomycetes</taxon>
        <taxon>Propionibacteriales</taxon>
        <taxon>Nocardioidaceae</taxon>
        <taxon>Nocardioides</taxon>
    </lineage>
</organism>
<dbReference type="RefSeq" id="WP_194504797.1">
    <property type="nucleotide sequence ID" value="NZ_JADIVZ010000012.1"/>
</dbReference>
<dbReference type="Proteomes" id="UP000656804">
    <property type="component" value="Unassembled WGS sequence"/>
</dbReference>
<dbReference type="InterPro" id="IPR017972">
    <property type="entry name" value="Cyt_P450_CS"/>
</dbReference>
<dbReference type="EMBL" id="JADIVZ010000012">
    <property type="protein sequence ID" value="MBF4163542.1"/>
    <property type="molecule type" value="Genomic_DNA"/>
</dbReference>
<dbReference type="Gene3D" id="1.10.630.10">
    <property type="entry name" value="Cytochrome P450"/>
    <property type="match status" value="1"/>
</dbReference>
<sequence>MTQTSSTDAMTSDWTDAEREFPAGTRCPEWIGEVGRLRSECPVAYSESFGGFYTLTRHEDVVGAARDFRTYPSRQPFIRLPSMTGIIPGSLNPPEHGVYRRLFSTFFSKPRVEAMTPVLREYAAQMIDALVARGAGDMAREFCQPFPARALAVLLQLGEGAYQELLGQFEAFEETGWDPDVINGVIFKTFSEHIAAVMAKRRADGPIDPESDVLSGAMCMEVDGEPLSDESVIAIGVSLIGAGHATTADALSTMMYRLGCDPYLQARLRAEPHLIPSAVEELLRLDAPLPEVGRDVAADVDLHGTAIPSGALLALNLSAANYDPDVFEHPEACIVERSPNRHLSFGHGPHQCAGAPMARVELAVALEELLARTASFEISGPVQRVPGMLLNGFISLPMTFRAS</sequence>
<keyword evidence="4" id="KW-1185">Reference proteome</keyword>
<dbReference type="InterPro" id="IPR002397">
    <property type="entry name" value="Cyt_P450_B"/>
</dbReference>
<comment type="similarity">
    <text evidence="1 2">Belongs to the cytochrome P450 family.</text>
</comment>
<keyword evidence="2" id="KW-0503">Monooxygenase</keyword>
<reference evidence="3" key="1">
    <citation type="submission" date="2020-11" db="EMBL/GenBank/DDBJ databases">
        <title>Nocardioides sp. CBS4Y-1, whole genome shotgun sequence.</title>
        <authorList>
            <person name="Tuo L."/>
        </authorList>
    </citation>
    <scope>NUCLEOTIDE SEQUENCE</scope>
    <source>
        <strain evidence="3">CBS4Y-1</strain>
    </source>
</reference>
<comment type="caution">
    <text evidence="3">The sequence shown here is derived from an EMBL/GenBank/DDBJ whole genome shotgun (WGS) entry which is preliminary data.</text>
</comment>